<dbReference type="PANTHER" id="PTHR33741">
    <property type="entry name" value="TRANSMEMBRANE PROTEIN DDB_G0269096-RELATED"/>
    <property type="match status" value="1"/>
</dbReference>
<feature type="transmembrane region" description="Helical" evidence="1">
    <location>
        <begin position="119"/>
        <end position="137"/>
    </location>
</feature>
<dbReference type="PANTHER" id="PTHR33741:SF5">
    <property type="entry name" value="TRANSMEMBRANE PROTEIN DDB_G0269096-RELATED"/>
    <property type="match status" value="1"/>
</dbReference>
<evidence type="ECO:0000256" key="1">
    <source>
        <dbReference type="SAM" id="Phobius"/>
    </source>
</evidence>
<accession>A0A7S1Z0W9</accession>
<evidence type="ECO:0000259" key="2">
    <source>
        <dbReference type="Pfam" id="PF04982"/>
    </source>
</evidence>
<keyword evidence="1" id="KW-0812">Transmembrane</keyword>
<dbReference type="AlphaFoldDB" id="A0A7S1Z0W9"/>
<dbReference type="Pfam" id="PF04982">
    <property type="entry name" value="TM_HPP"/>
    <property type="match status" value="1"/>
</dbReference>
<feature type="transmembrane region" description="Helical" evidence="1">
    <location>
        <begin position="30"/>
        <end position="50"/>
    </location>
</feature>
<evidence type="ECO:0000313" key="3">
    <source>
        <dbReference type="EMBL" id="CAD9324682.1"/>
    </source>
</evidence>
<feature type="domain" description="HPP transmembrane region" evidence="2">
    <location>
        <begin position="3"/>
        <end position="140"/>
    </location>
</feature>
<dbReference type="InterPro" id="IPR058581">
    <property type="entry name" value="TM_HPP"/>
</dbReference>
<feature type="transmembrane region" description="Helical" evidence="1">
    <location>
        <begin position="57"/>
        <end position="73"/>
    </location>
</feature>
<proteinExistence type="predicted"/>
<dbReference type="InterPro" id="IPR007065">
    <property type="entry name" value="HPP"/>
</dbReference>
<organism evidence="3">
    <name type="scientific">Trieres chinensis</name>
    <name type="common">Marine centric diatom</name>
    <name type="synonym">Odontella sinensis</name>
    <dbReference type="NCBI Taxonomy" id="1514140"/>
    <lineage>
        <taxon>Eukaryota</taxon>
        <taxon>Sar</taxon>
        <taxon>Stramenopiles</taxon>
        <taxon>Ochrophyta</taxon>
        <taxon>Bacillariophyta</taxon>
        <taxon>Mediophyceae</taxon>
        <taxon>Biddulphiophycidae</taxon>
        <taxon>Eupodiscales</taxon>
        <taxon>Parodontellaceae</taxon>
        <taxon>Trieres</taxon>
    </lineage>
</organism>
<keyword evidence="1" id="KW-0472">Membrane</keyword>
<reference evidence="3" key="1">
    <citation type="submission" date="2021-01" db="EMBL/GenBank/DDBJ databases">
        <authorList>
            <person name="Corre E."/>
            <person name="Pelletier E."/>
            <person name="Niang G."/>
            <person name="Scheremetjew M."/>
            <person name="Finn R."/>
            <person name="Kale V."/>
            <person name="Holt S."/>
            <person name="Cochrane G."/>
            <person name="Meng A."/>
            <person name="Brown T."/>
            <person name="Cohen L."/>
        </authorList>
    </citation>
    <scope>NUCLEOTIDE SEQUENCE</scope>
    <source>
        <strain evidence="3">Grunow 1884</strain>
    </source>
</reference>
<keyword evidence="1" id="KW-1133">Transmembrane helix</keyword>
<gene>
    <name evidence="3" type="ORF">OSIN01602_LOCUS2960</name>
</gene>
<sequence>MESISAALGAALGFAALNVAHDKLFAPQGLACLCPPLGAVAVLLFCLPGAPASQPKAVVGGHIIAGLVSYAVVESGIAYGEAVAVSLTIGLMSFFKVVHPPAGAYAFLFVNKGMGMKGIAAPGLAGSLVLIAVQQIFNATIKPLMQGKKKKE</sequence>
<feature type="transmembrane region" description="Helical" evidence="1">
    <location>
        <begin position="79"/>
        <end position="98"/>
    </location>
</feature>
<protein>
    <recommendedName>
        <fullName evidence="2">HPP transmembrane region domain-containing protein</fullName>
    </recommendedName>
</protein>
<name>A0A7S1Z0W9_TRICV</name>
<dbReference type="EMBL" id="HBGO01005295">
    <property type="protein sequence ID" value="CAD9324682.1"/>
    <property type="molecule type" value="Transcribed_RNA"/>
</dbReference>